<dbReference type="EMBL" id="BPLF01000002">
    <property type="protein sequence ID" value="GIX62618.1"/>
    <property type="molecule type" value="Genomic_DNA"/>
</dbReference>
<evidence type="ECO:0000313" key="3">
    <source>
        <dbReference type="EMBL" id="GIX62618.1"/>
    </source>
</evidence>
<dbReference type="RefSeq" id="XP_067714687.1">
    <property type="nucleotide sequence ID" value="XM_067858586.1"/>
</dbReference>
<feature type="compositionally biased region" description="Low complexity" evidence="1">
    <location>
        <begin position="468"/>
        <end position="477"/>
    </location>
</feature>
<accession>A0AAV4LRN3</accession>
<keyword evidence="2" id="KW-0812">Transmembrane</keyword>
<evidence type="ECO:0000256" key="1">
    <source>
        <dbReference type="SAM" id="MobiDB-lite"/>
    </source>
</evidence>
<feature type="compositionally biased region" description="Low complexity" evidence="1">
    <location>
        <begin position="421"/>
        <end position="447"/>
    </location>
</feature>
<protein>
    <submittedName>
        <fullName evidence="3">Uncharacterized protein</fullName>
    </submittedName>
</protein>
<proteinExistence type="predicted"/>
<comment type="caution">
    <text evidence="3">The sequence shown here is derived from an EMBL/GenBank/DDBJ whole genome shotgun (WGS) entry which is preliminary data.</text>
</comment>
<feature type="region of interest" description="Disordered" evidence="1">
    <location>
        <begin position="168"/>
        <end position="190"/>
    </location>
</feature>
<feature type="compositionally biased region" description="Low complexity" evidence="1">
    <location>
        <begin position="361"/>
        <end position="379"/>
    </location>
</feature>
<feature type="compositionally biased region" description="Polar residues" evidence="1">
    <location>
        <begin position="238"/>
        <end position="256"/>
    </location>
</feature>
<evidence type="ECO:0000313" key="4">
    <source>
        <dbReference type="Proteomes" id="UP001497744"/>
    </source>
</evidence>
<feature type="region of interest" description="Disordered" evidence="1">
    <location>
        <begin position="655"/>
        <end position="708"/>
    </location>
</feature>
<feature type="compositionally biased region" description="Polar residues" evidence="1">
    <location>
        <begin position="478"/>
        <end position="487"/>
    </location>
</feature>
<reference evidence="3 4" key="1">
    <citation type="submission" date="2021-06" db="EMBL/GenBank/DDBJ databases">
        <title>Genome sequence of Babesia caballi.</title>
        <authorList>
            <person name="Yamagishi J."/>
            <person name="Kidaka T."/>
            <person name="Ochi A."/>
        </authorList>
    </citation>
    <scope>NUCLEOTIDE SEQUENCE [LARGE SCALE GENOMIC DNA]</scope>
    <source>
        <strain evidence="3">USDA-D6B2</strain>
    </source>
</reference>
<evidence type="ECO:0000256" key="2">
    <source>
        <dbReference type="SAM" id="Phobius"/>
    </source>
</evidence>
<gene>
    <name evidence="3" type="ORF">BcabD6B2_20530</name>
</gene>
<feature type="region of interest" description="Disordered" evidence="1">
    <location>
        <begin position="468"/>
        <end position="576"/>
    </location>
</feature>
<dbReference type="AlphaFoldDB" id="A0AAV4LRN3"/>
<keyword evidence="2" id="KW-1133">Transmembrane helix</keyword>
<dbReference type="Proteomes" id="UP001497744">
    <property type="component" value="Unassembled WGS sequence"/>
</dbReference>
<name>A0AAV4LRN3_BABCB</name>
<keyword evidence="4" id="KW-1185">Reference proteome</keyword>
<feature type="compositionally biased region" description="Polar residues" evidence="1">
    <location>
        <begin position="271"/>
        <end position="284"/>
    </location>
</feature>
<feature type="transmembrane region" description="Helical" evidence="2">
    <location>
        <begin position="1003"/>
        <end position="1023"/>
    </location>
</feature>
<feature type="region of interest" description="Disordered" evidence="1">
    <location>
        <begin position="225"/>
        <end position="454"/>
    </location>
</feature>
<feature type="compositionally biased region" description="Polar residues" evidence="1">
    <location>
        <begin position="397"/>
        <end position="412"/>
    </location>
</feature>
<sequence length="1101" mass="118138">MQRCRTREVGWIHARSLTRSRDRLLKLVSELPNEITRRTGLLVSTVNLFRFSKLLTDEGHDDIDPTVVQIYMLYSNGASDLPLVRQESPERLYNCVKTLMKEKQFQCRNRSSRTVGVKDAVAALNLAWGPEYDLNEFSTPVVADHLPGPCTLKSDWCLRGQTYCRGKHTPGATDSATPRDGSKAAAGKRSALSRFRGKVFKMTALRTAGLTKGRRSSTPSIIYEGAQLRGPCPDTPNDPVNQDSTENTLLQDTVGESTEPPSLPSSLPSEDQCSTPDTLQGPSEQTPPSPRDPNELGPTADIEHSTGLHPSTDLQDGSLTPSQDPAAESERGGDGTVCEAAEGQGSTGEERYVGDPQETLPTASTSAADADVSSTAPVSPSQALKAATGPPKPARQSGKQAVTSAKASPKTSKLSRDPSKASTTSLDSNSASSRSQSSSSKPSPQSLLRNAVNRVATAKKFMTRLAADQAKKAGNAATKGSGSNEKSAASARATPDKNSAAKVEAPGVKSRRSLSTTDIIASVAKSEAALANSKPPPLSSTASRKSLPADMMKGRKSQAWHGGTAKPPADPFNREDWTRKPVARRRLNLGDAQAAASGISSKTATGSEAAHIHDAPATGKLGVAEGGEINAASRNGPLDCNTEGTAYALKPPVTNSLISGAHSPHPPSTSKAASGRGFTPPSDYSLHTDSPLHGELTNDAEAGQDGHTDFCSGHADMWDSEWNLYSSSDGKVLEDLINRCNLQEPFHVYAAERFKSWEPSVKTALREVADIDHFCDDGYLYDTDEDLVADIVDLYDPGPFGTFFPPDLLLQTSDSFMPVAFDSATHGGMKVAHRTYGGWFEPQVMVVLRSRNALHRDVGWRLSAGCDRRMSVECKSPKEEVRRVEAPVDKEDAYLDVTSPGSPLRDPLWYYIYRTSGVSVGTGMSPLTFTKALCAFEFSKHSPQSSADTLGPAIELKVTGVAESLLPCVPLSASGPPSELLRMSIQAEYATTSEDSSLAAMDALGVFQAAYANFLVCLDGIFMGDKIRRVALFTKTRKRMFGAMVTYVCVNILVILLSAVSMTLMATRSQDVVVARSSVTSYPLLWNFFKFFKWRPGGSQQ</sequence>
<feature type="compositionally biased region" description="Polar residues" evidence="1">
    <location>
        <begin position="308"/>
        <end position="323"/>
    </location>
</feature>
<organism evidence="3 4">
    <name type="scientific">Babesia caballi</name>
    <dbReference type="NCBI Taxonomy" id="5871"/>
    <lineage>
        <taxon>Eukaryota</taxon>
        <taxon>Sar</taxon>
        <taxon>Alveolata</taxon>
        <taxon>Apicomplexa</taxon>
        <taxon>Aconoidasida</taxon>
        <taxon>Piroplasmida</taxon>
        <taxon>Babesiidae</taxon>
        <taxon>Babesia</taxon>
    </lineage>
</organism>
<feature type="transmembrane region" description="Helical" evidence="2">
    <location>
        <begin position="1044"/>
        <end position="1067"/>
    </location>
</feature>
<keyword evidence="2" id="KW-0472">Membrane</keyword>
<dbReference type="GeneID" id="94194099"/>